<dbReference type="EMBL" id="KV425699">
    <property type="protein sequence ID" value="KZT18195.1"/>
    <property type="molecule type" value="Genomic_DNA"/>
</dbReference>
<gene>
    <name evidence="1" type="ORF">NEOLEDRAFT_1143711</name>
</gene>
<evidence type="ECO:0000313" key="2">
    <source>
        <dbReference type="Proteomes" id="UP000076761"/>
    </source>
</evidence>
<accession>A0A165MDF1</accession>
<dbReference type="AlphaFoldDB" id="A0A165MDF1"/>
<proteinExistence type="predicted"/>
<evidence type="ECO:0000313" key="1">
    <source>
        <dbReference type="EMBL" id="KZT18195.1"/>
    </source>
</evidence>
<dbReference type="InParanoid" id="A0A165MDF1"/>
<keyword evidence="2" id="KW-1185">Reference proteome</keyword>
<dbReference type="Proteomes" id="UP000076761">
    <property type="component" value="Unassembled WGS sequence"/>
</dbReference>
<reference evidence="1 2" key="1">
    <citation type="journal article" date="2016" name="Mol. Biol. Evol.">
        <title>Comparative Genomics of Early-Diverging Mushroom-Forming Fungi Provides Insights into the Origins of Lignocellulose Decay Capabilities.</title>
        <authorList>
            <person name="Nagy L.G."/>
            <person name="Riley R."/>
            <person name="Tritt A."/>
            <person name="Adam C."/>
            <person name="Daum C."/>
            <person name="Floudas D."/>
            <person name="Sun H."/>
            <person name="Yadav J.S."/>
            <person name="Pangilinan J."/>
            <person name="Larsson K.H."/>
            <person name="Matsuura K."/>
            <person name="Barry K."/>
            <person name="Labutti K."/>
            <person name="Kuo R."/>
            <person name="Ohm R.A."/>
            <person name="Bhattacharya S.S."/>
            <person name="Shirouzu T."/>
            <person name="Yoshinaga Y."/>
            <person name="Martin F.M."/>
            <person name="Grigoriev I.V."/>
            <person name="Hibbett D.S."/>
        </authorList>
    </citation>
    <scope>NUCLEOTIDE SEQUENCE [LARGE SCALE GENOMIC DNA]</scope>
    <source>
        <strain evidence="1 2">HHB14362 ss-1</strain>
    </source>
</reference>
<sequence length="75" mass="8747">MWRNNTSTKSHPNGFTITLTLVAIASEARLSRRVKNFRKDIEKPSVLVREAHRRMKYRRGILIKNLHTSCNDKSP</sequence>
<name>A0A165MDF1_9AGAM</name>
<protein>
    <submittedName>
        <fullName evidence="1">Uncharacterized protein</fullName>
    </submittedName>
</protein>
<organism evidence="1 2">
    <name type="scientific">Neolentinus lepideus HHB14362 ss-1</name>
    <dbReference type="NCBI Taxonomy" id="1314782"/>
    <lineage>
        <taxon>Eukaryota</taxon>
        <taxon>Fungi</taxon>
        <taxon>Dikarya</taxon>
        <taxon>Basidiomycota</taxon>
        <taxon>Agaricomycotina</taxon>
        <taxon>Agaricomycetes</taxon>
        <taxon>Gloeophyllales</taxon>
        <taxon>Gloeophyllaceae</taxon>
        <taxon>Neolentinus</taxon>
    </lineage>
</organism>